<keyword evidence="3 7" id="KW-0862">Zinc</keyword>
<evidence type="ECO:0000256" key="5">
    <source>
        <dbReference type="ARBA" id="ARBA00023125"/>
    </source>
</evidence>
<dbReference type="InterPro" id="IPR036390">
    <property type="entry name" value="WH_DNA-bd_sf"/>
</dbReference>
<dbReference type="Gene3D" id="3.30.1490.190">
    <property type="match status" value="1"/>
</dbReference>
<protein>
    <recommendedName>
        <fullName evidence="11">Transcriptional repressor</fullName>
    </recommendedName>
</protein>
<comment type="cofactor">
    <cofactor evidence="7">
        <name>Zn(2+)</name>
        <dbReference type="ChEBI" id="CHEBI:29105"/>
    </cofactor>
    <text evidence="7">Binds 1 zinc ion per subunit.</text>
</comment>
<comment type="similarity">
    <text evidence="1">Belongs to the Fur family.</text>
</comment>
<evidence type="ECO:0000256" key="7">
    <source>
        <dbReference type="PIRSR" id="PIRSR602481-1"/>
    </source>
</evidence>
<keyword evidence="7" id="KW-0479">Metal-binding</keyword>
<dbReference type="GO" id="GO:0008270">
    <property type="term" value="F:zinc ion binding"/>
    <property type="evidence" value="ECO:0007669"/>
    <property type="project" value="TreeGrafter"/>
</dbReference>
<keyword evidence="5" id="KW-0238">DNA-binding</keyword>
<keyword evidence="4" id="KW-0805">Transcription regulation</keyword>
<dbReference type="SUPFAM" id="SSF46785">
    <property type="entry name" value="Winged helix' DNA-binding domain"/>
    <property type="match status" value="1"/>
</dbReference>
<sequence length="139" mass="16256">MKKILELLKQYGARLTKTRLAVLEIFFCDSHPFSVAEILASLKKQGIWVNKTTVYREMEFLLEKGIVSTVFLDEKHTKYELNLGHHHHLVCRNCGNIEEVEMKEIEDLFAVIEKKLKQKMKFTNISHSLEFFGLCNHCT</sequence>
<feature type="binding site" evidence="7">
    <location>
        <position position="135"/>
    </location>
    <ligand>
        <name>Zn(2+)</name>
        <dbReference type="ChEBI" id="CHEBI:29105"/>
    </ligand>
</feature>
<dbReference type="GO" id="GO:1900376">
    <property type="term" value="P:regulation of secondary metabolite biosynthetic process"/>
    <property type="evidence" value="ECO:0007669"/>
    <property type="project" value="TreeGrafter"/>
</dbReference>
<evidence type="ECO:0000256" key="2">
    <source>
        <dbReference type="ARBA" id="ARBA00022491"/>
    </source>
</evidence>
<evidence type="ECO:0000256" key="4">
    <source>
        <dbReference type="ARBA" id="ARBA00023015"/>
    </source>
</evidence>
<comment type="cofactor">
    <cofactor evidence="8">
        <name>Mn(2+)</name>
        <dbReference type="ChEBI" id="CHEBI:29035"/>
    </cofactor>
    <cofactor evidence="8">
        <name>Fe(2+)</name>
        <dbReference type="ChEBI" id="CHEBI:29033"/>
    </cofactor>
    <text evidence="8">Binds 1 Mn(2+) or Fe(2+) ion per subunit.</text>
</comment>
<evidence type="ECO:0000313" key="9">
    <source>
        <dbReference type="EMBL" id="OGH66584.1"/>
    </source>
</evidence>
<keyword evidence="8" id="KW-0408">Iron</keyword>
<dbReference type="STRING" id="1798676.A3B90_00935"/>
<dbReference type="GO" id="GO:0003700">
    <property type="term" value="F:DNA-binding transcription factor activity"/>
    <property type="evidence" value="ECO:0007669"/>
    <property type="project" value="InterPro"/>
</dbReference>
<evidence type="ECO:0000313" key="10">
    <source>
        <dbReference type="Proteomes" id="UP000178742"/>
    </source>
</evidence>
<dbReference type="Pfam" id="PF01475">
    <property type="entry name" value="FUR"/>
    <property type="match status" value="1"/>
</dbReference>
<dbReference type="InterPro" id="IPR043135">
    <property type="entry name" value="Fur_C"/>
</dbReference>
<dbReference type="CDD" id="cd07153">
    <property type="entry name" value="Fur_like"/>
    <property type="match status" value="1"/>
</dbReference>
<feature type="binding site" evidence="7">
    <location>
        <position position="138"/>
    </location>
    <ligand>
        <name>Zn(2+)</name>
        <dbReference type="ChEBI" id="CHEBI:29105"/>
    </ligand>
</feature>
<dbReference type="Proteomes" id="UP000178742">
    <property type="component" value="Unassembled WGS sequence"/>
</dbReference>
<feature type="binding site" evidence="7">
    <location>
        <position position="94"/>
    </location>
    <ligand>
        <name>Zn(2+)</name>
        <dbReference type="ChEBI" id="CHEBI:29105"/>
    </ligand>
</feature>
<gene>
    <name evidence="9" type="ORF">A3B90_00935</name>
</gene>
<dbReference type="AlphaFoldDB" id="A0A1F6M4N0"/>
<dbReference type="Gene3D" id="1.10.10.10">
    <property type="entry name" value="Winged helix-like DNA-binding domain superfamily/Winged helix DNA-binding domain"/>
    <property type="match status" value="1"/>
</dbReference>
<keyword evidence="6" id="KW-0804">Transcription</keyword>
<feature type="binding site" evidence="8">
    <location>
        <position position="106"/>
    </location>
    <ligand>
        <name>Fe cation</name>
        <dbReference type="ChEBI" id="CHEBI:24875"/>
    </ligand>
</feature>
<accession>A0A1F6M4N0</accession>
<organism evidence="9 10">
    <name type="scientific">Candidatus Magasanikbacteria bacterium RIFCSPHIGHO2_02_FULL_41_13</name>
    <dbReference type="NCBI Taxonomy" id="1798676"/>
    <lineage>
        <taxon>Bacteria</taxon>
        <taxon>Candidatus Magasanikiibacteriota</taxon>
    </lineage>
</organism>
<dbReference type="PANTHER" id="PTHR33202">
    <property type="entry name" value="ZINC UPTAKE REGULATION PROTEIN"/>
    <property type="match status" value="1"/>
</dbReference>
<proteinExistence type="inferred from homology"/>
<reference evidence="9 10" key="1">
    <citation type="journal article" date="2016" name="Nat. Commun.">
        <title>Thousands of microbial genomes shed light on interconnected biogeochemical processes in an aquifer system.</title>
        <authorList>
            <person name="Anantharaman K."/>
            <person name="Brown C.T."/>
            <person name="Hug L.A."/>
            <person name="Sharon I."/>
            <person name="Castelle C.J."/>
            <person name="Probst A.J."/>
            <person name="Thomas B.C."/>
            <person name="Singh A."/>
            <person name="Wilkins M.J."/>
            <person name="Karaoz U."/>
            <person name="Brodie E.L."/>
            <person name="Williams K.H."/>
            <person name="Hubbard S.S."/>
            <person name="Banfield J.F."/>
        </authorList>
    </citation>
    <scope>NUCLEOTIDE SEQUENCE [LARGE SCALE GENOMIC DNA]</scope>
</reference>
<name>A0A1F6M4N0_9BACT</name>
<feature type="binding site" evidence="8">
    <location>
        <position position="85"/>
    </location>
    <ligand>
        <name>Fe cation</name>
        <dbReference type="ChEBI" id="CHEBI:24875"/>
    </ligand>
</feature>
<feature type="binding site" evidence="7">
    <location>
        <position position="91"/>
    </location>
    <ligand>
        <name>Zn(2+)</name>
        <dbReference type="ChEBI" id="CHEBI:29105"/>
    </ligand>
</feature>
<dbReference type="GO" id="GO:0045892">
    <property type="term" value="P:negative regulation of DNA-templated transcription"/>
    <property type="evidence" value="ECO:0007669"/>
    <property type="project" value="TreeGrafter"/>
</dbReference>
<evidence type="ECO:0000256" key="6">
    <source>
        <dbReference type="ARBA" id="ARBA00023163"/>
    </source>
</evidence>
<evidence type="ECO:0000256" key="3">
    <source>
        <dbReference type="ARBA" id="ARBA00022833"/>
    </source>
</evidence>
<dbReference type="EMBL" id="MFPX01000015">
    <property type="protein sequence ID" value="OGH66584.1"/>
    <property type="molecule type" value="Genomic_DNA"/>
</dbReference>
<evidence type="ECO:0000256" key="1">
    <source>
        <dbReference type="ARBA" id="ARBA00007957"/>
    </source>
</evidence>
<dbReference type="GO" id="GO:0000976">
    <property type="term" value="F:transcription cis-regulatory region binding"/>
    <property type="evidence" value="ECO:0007669"/>
    <property type="project" value="TreeGrafter"/>
</dbReference>
<dbReference type="InterPro" id="IPR036388">
    <property type="entry name" value="WH-like_DNA-bd_sf"/>
</dbReference>
<evidence type="ECO:0008006" key="11">
    <source>
        <dbReference type="Google" id="ProtNLM"/>
    </source>
</evidence>
<feature type="binding site" evidence="8">
    <location>
        <position position="127"/>
    </location>
    <ligand>
        <name>Fe cation</name>
        <dbReference type="ChEBI" id="CHEBI:24875"/>
    </ligand>
</feature>
<dbReference type="InterPro" id="IPR002481">
    <property type="entry name" value="FUR"/>
</dbReference>
<evidence type="ECO:0000256" key="8">
    <source>
        <dbReference type="PIRSR" id="PIRSR602481-2"/>
    </source>
</evidence>
<keyword evidence="2" id="KW-0678">Repressor</keyword>
<dbReference type="PANTHER" id="PTHR33202:SF7">
    <property type="entry name" value="FERRIC UPTAKE REGULATION PROTEIN"/>
    <property type="match status" value="1"/>
</dbReference>
<comment type="caution">
    <text evidence="9">The sequence shown here is derived from an EMBL/GenBank/DDBJ whole genome shotgun (WGS) entry which is preliminary data.</text>
</comment>